<organism evidence="4 6">
    <name type="scientific">Didymodactylos carnosus</name>
    <dbReference type="NCBI Taxonomy" id="1234261"/>
    <lineage>
        <taxon>Eukaryota</taxon>
        <taxon>Metazoa</taxon>
        <taxon>Spiralia</taxon>
        <taxon>Gnathifera</taxon>
        <taxon>Rotifera</taxon>
        <taxon>Eurotatoria</taxon>
        <taxon>Bdelloidea</taxon>
        <taxon>Philodinida</taxon>
        <taxon>Philodinidae</taxon>
        <taxon>Didymodactylos</taxon>
    </lineage>
</organism>
<feature type="domain" description="Microbial-type PARG catalytic" evidence="3">
    <location>
        <begin position="285"/>
        <end position="449"/>
    </location>
</feature>
<protein>
    <recommendedName>
        <fullName evidence="3">Microbial-type PARG catalytic domain-containing protein</fullName>
    </recommendedName>
</protein>
<keyword evidence="1" id="KW-0175">Coiled coil</keyword>
<dbReference type="PANTHER" id="PTHR35596">
    <property type="entry name" value="DUF2263 DOMAIN-CONTAINING PROTEIN"/>
    <property type="match status" value="1"/>
</dbReference>
<dbReference type="PANTHER" id="PTHR35596:SF1">
    <property type="entry name" value="MICROBIAL-TYPE PARG CATALYTIC DOMAIN-CONTAINING PROTEIN"/>
    <property type="match status" value="1"/>
</dbReference>
<reference evidence="4" key="1">
    <citation type="submission" date="2021-02" db="EMBL/GenBank/DDBJ databases">
        <authorList>
            <person name="Nowell W R."/>
        </authorList>
    </citation>
    <scope>NUCLEOTIDE SEQUENCE</scope>
</reference>
<evidence type="ECO:0000313" key="6">
    <source>
        <dbReference type="Proteomes" id="UP000677228"/>
    </source>
</evidence>
<dbReference type="InterPro" id="IPR043472">
    <property type="entry name" value="Macro_dom-like"/>
</dbReference>
<dbReference type="Pfam" id="PF10021">
    <property type="entry name" value="PARG_cat_microb"/>
    <property type="match status" value="1"/>
</dbReference>
<gene>
    <name evidence="4" type="ORF">OVA965_LOCUS14476</name>
    <name evidence="5" type="ORF">TMI583_LOCUS14479</name>
</gene>
<evidence type="ECO:0000256" key="2">
    <source>
        <dbReference type="SAM" id="MobiDB-lite"/>
    </source>
</evidence>
<sequence length="809" mass="92234">MLHPNFDLVQSQYVLVTEDFDGISGKPSQETPSGQNEQKSQNLQEHHQQQQSSKPTTIRATTISPTTVSITTSNEEGEHIVYIPVLPPDEPDSDLESRISNYLQNANDIKCKRIECITEIGIGVIYLEHSKDKIKLTEKVKLIVLPTTVSSSSATINFVKEIELISYRVVDGPKQEEQEKQDLPTVDEIWQRWSEISKSNRSSQCEMVSMQYPNIFKVKSYSVDDLLKTLHHGGLIINDLRVRICAHADCSYFETLPTKSIPPQFKKIDLLLFSFIITQLEMSEQEVQRQAEQCIQQAEQLYQQLISSNKANRTTIDVLSTETARFKKLFYIDFNKESSTVLVYENLVNQGCKPLLLNMANATSPGGGYRKGDGAQEENLSKPFLSCNDYYLSLDYAWDTTTSAITANQSARFKHSSNCYLDKMSEKQSMYPMDEFGCIYTSGITFFRDSEDKGYSYLSTPLNDVKAIAIAAYRDPPLQNNKRLEIKKACGTRKKIENLFAIAHIQGHDSLVLSAMGCGAFKNPPQHIALLFKSVIDQYAGFFKQIIFAIVDGHNTGKQINPDGNFLPFKDALDGLQFKKCTEPSVGMMIGPYRIVGKKMNNDNLMLSAFVIGDKSPCYHAANCKDINDQKHCRQFSHPPLCPYGTECHPLDYDDVHTQFFFHLHECSAGGECTETDQKHLQDYVHPDYCHEGGRCTNMKKNHLRAHRHLPLCPTGLMCKEYLRGVVEHRQKYRHCKLSCEYGNNFHNFHNPQHFQHEVHPFNQPCSLTPFSCKQFIKYRQEEARITDKDEKNRLEEHCLLSSHVCPWG</sequence>
<name>A0A8S2DPH0_9BILA</name>
<accession>A0A8S2DPH0</accession>
<dbReference type="InterPro" id="IPR012664">
    <property type="entry name" value="CHP02452"/>
</dbReference>
<dbReference type="Proteomes" id="UP000677228">
    <property type="component" value="Unassembled WGS sequence"/>
</dbReference>
<dbReference type="EMBL" id="CAJOBA010006290">
    <property type="protein sequence ID" value="CAF3768777.1"/>
    <property type="molecule type" value="Genomic_DNA"/>
</dbReference>
<proteinExistence type="predicted"/>
<dbReference type="Gene3D" id="3.40.220.10">
    <property type="entry name" value="Leucine Aminopeptidase, subunit E, domain 1"/>
    <property type="match status" value="1"/>
</dbReference>
<feature type="region of interest" description="Disordered" evidence="2">
    <location>
        <begin position="21"/>
        <end position="64"/>
    </location>
</feature>
<comment type="caution">
    <text evidence="4">The sequence shown here is derived from an EMBL/GenBank/DDBJ whole genome shotgun (WGS) entry which is preliminary data.</text>
</comment>
<evidence type="ECO:0000259" key="3">
    <source>
        <dbReference type="Pfam" id="PF10021"/>
    </source>
</evidence>
<dbReference type="EMBL" id="CAJNOK010006283">
    <property type="protein sequence ID" value="CAF0999312.1"/>
    <property type="molecule type" value="Genomic_DNA"/>
</dbReference>
<feature type="coiled-coil region" evidence="1">
    <location>
        <begin position="277"/>
        <end position="304"/>
    </location>
</feature>
<dbReference type="AlphaFoldDB" id="A0A8S2DPH0"/>
<feature type="compositionally biased region" description="Polar residues" evidence="2">
    <location>
        <begin position="26"/>
        <end position="37"/>
    </location>
</feature>
<dbReference type="NCBIfam" id="TIGR02452">
    <property type="entry name" value="TIGR02452 family protein"/>
    <property type="match status" value="1"/>
</dbReference>
<feature type="compositionally biased region" description="Low complexity" evidence="2">
    <location>
        <begin position="38"/>
        <end position="64"/>
    </location>
</feature>
<evidence type="ECO:0000313" key="4">
    <source>
        <dbReference type="EMBL" id="CAF0999312.1"/>
    </source>
</evidence>
<evidence type="ECO:0000313" key="5">
    <source>
        <dbReference type="EMBL" id="CAF3768777.1"/>
    </source>
</evidence>
<dbReference type="Proteomes" id="UP000682733">
    <property type="component" value="Unassembled WGS sequence"/>
</dbReference>
<evidence type="ECO:0000256" key="1">
    <source>
        <dbReference type="SAM" id="Coils"/>
    </source>
</evidence>
<dbReference type="InterPro" id="IPR019261">
    <property type="entry name" value="PARG_cat_microbial"/>
</dbReference>